<dbReference type="InterPro" id="IPR016166">
    <property type="entry name" value="FAD-bd_PCMH"/>
</dbReference>
<keyword evidence="7 13" id="KW-1133">Transmembrane helix</keyword>
<proteinExistence type="inferred from homology"/>
<keyword evidence="9 11" id="KW-0472">Membrane</keyword>
<gene>
    <name evidence="15" type="ORF">BcDW1_2930</name>
</gene>
<accession>M7TY41</accession>
<dbReference type="SUPFAM" id="SSF56176">
    <property type="entry name" value="FAD-binding/transporter-associated domain-like"/>
    <property type="match status" value="1"/>
</dbReference>
<dbReference type="GO" id="GO:0035434">
    <property type="term" value="P:copper ion transmembrane transport"/>
    <property type="evidence" value="ECO:0007669"/>
    <property type="project" value="UniProtKB-ARBA"/>
</dbReference>
<evidence type="ECO:0000256" key="8">
    <source>
        <dbReference type="ARBA" id="ARBA00023128"/>
    </source>
</evidence>
<evidence type="ECO:0000256" key="11">
    <source>
        <dbReference type="PROSITE-ProRule" id="PRU00282"/>
    </source>
</evidence>
<evidence type="ECO:0000313" key="15">
    <source>
        <dbReference type="EMBL" id="EMR88591.1"/>
    </source>
</evidence>
<feature type="region of interest" description="Disordered" evidence="12">
    <location>
        <begin position="1"/>
        <end position="42"/>
    </location>
</feature>
<dbReference type="GO" id="GO:1990547">
    <property type="term" value="P:mitochondrial phosphate ion transmembrane transport"/>
    <property type="evidence" value="ECO:0007669"/>
    <property type="project" value="InterPro"/>
</dbReference>
<dbReference type="PANTHER" id="PTHR45671">
    <property type="entry name" value="SOLUTE CARRIER FAMILY 25 (MITOCHONDRIAL CARRIER PHOSPHATE CARRIER), MEMBER 3, LIKE-RELATED-RELATED"/>
    <property type="match status" value="1"/>
</dbReference>
<dbReference type="Proteomes" id="UP000012045">
    <property type="component" value="Unassembled WGS sequence"/>
</dbReference>
<dbReference type="InterPro" id="IPR036318">
    <property type="entry name" value="FAD-bd_PCMH-like_sf"/>
</dbReference>
<sequence length="902" mass="101561">MPSIFPSPDTLHDAFHSPNPYGRRNEPSIQPRTAPVSKRPTPLQARSELYTAWSVVDDAKNKANALSAEATKEFDKASAAAQAKTGKIELYSPKFYAACTFGGLLACGLTHTTVTPLDLVKCRRQVDSKMYTGNFQAWGKIFRAEGFRGIMTGWGPTFFGYSAQGAFKYGGYEYFKKFYADLAGPENAYKYKTWLYLSASASAEFIADVALCPFEAVKVRMQTTVPPFAKGTADGLSQIISKEGYAGLYKGLYPLWGRQIPYTMMKFASFETIVEMIYDRLPGQKSDYGKAAQTGVSFTGGYLAGILCAIVSHPADVMVSKLNATRLPGEAFGAATGRIYKDVGFRGLWNGLPVRIVMIGTLTGLQWMIYDYFKIFMGLPTTGGAAPVEKQEMDRHNEAISIIASSVKQFYERKEAFRLYHGSTNSTRDSNRRRDRMVDTSKLDRVLKVDTEKRTVLVEPNVPMDSLVTETLRYGLVPPVVMEFPGITTGGGFAGTSGESSSFKYGFFDRTVNWIEMVLANGEIVSASKDVNSDLFYGAASSFGTLGVTTLIELQLIEAKTYVELTYINIQSMAQGIQKIEEISKDPNVDYLDGILFSKEAGVICSGRLVDEITPSTRVQCFTRNSDPWFYLHAKKVHDKSSGSVTEMIPLVDYLFRYDRGGFWVARYAFRYFVTPFNRITRRLLDYFMHTRVMYHALHQSGLSKKYIIQDVAIPYPRSTEFVEYLDKDFGQWPIWLCPLRQSGISSDSPLGLLAERKENSSTPNMLLNFGVWGPGPNNRDAFVSWNRKFEHKVRELGGQKWLYAHAYYTEKEFDEIYNRKEYDALRAKYHATHLPSIYDKVKVDIDSERKKLQASWSLWLLAIFWSIWPLSGLYGVYKAFLGGDYLLPKVHASSKTQKSKD</sequence>
<dbReference type="InterPro" id="IPR016169">
    <property type="entry name" value="FAD-bd_PCMH_sub2"/>
</dbReference>
<dbReference type="PROSITE" id="PS51387">
    <property type="entry name" value="FAD_PCMH"/>
    <property type="match status" value="1"/>
</dbReference>
<keyword evidence="8" id="KW-0496">Mitochondrion</keyword>
<evidence type="ECO:0000313" key="16">
    <source>
        <dbReference type="Proteomes" id="UP000012045"/>
    </source>
</evidence>
<evidence type="ECO:0000256" key="5">
    <source>
        <dbReference type="ARBA" id="ARBA00022737"/>
    </source>
</evidence>
<dbReference type="EMBL" id="KB707785">
    <property type="protein sequence ID" value="EMR88591.1"/>
    <property type="molecule type" value="Genomic_DNA"/>
</dbReference>
<dbReference type="FunFam" id="3.30.465.10:FF:000031">
    <property type="entry name" value="FAD binding domain protein"/>
    <property type="match status" value="1"/>
</dbReference>
<dbReference type="GO" id="GO:0005743">
    <property type="term" value="C:mitochondrial inner membrane"/>
    <property type="evidence" value="ECO:0007669"/>
    <property type="project" value="UniProtKB-SubCell"/>
</dbReference>
<dbReference type="AlphaFoldDB" id="M7TY41"/>
<comment type="subcellular location">
    <subcellularLocation>
        <location evidence="1">Mitochondrion inner membrane</location>
        <topology evidence="1">Multi-pass membrane protein</topology>
    </subcellularLocation>
</comment>
<feature type="repeat" description="Solcar" evidence="11">
    <location>
        <begin position="191"/>
        <end position="276"/>
    </location>
</feature>
<dbReference type="PANTHER" id="PTHR45671:SF10">
    <property type="entry name" value="SOLUTE CARRIER FAMILY 25 MEMBER 3"/>
    <property type="match status" value="1"/>
</dbReference>
<organism evidence="15 16">
    <name type="scientific">Botryotinia fuckeliana (strain BcDW1)</name>
    <name type="common">Noble rot fungus</name>
    <name type="synonym">Botrytis cinerea</name>
    <dbReference type="NCBI Taxonomy" id="1290391"/>
    <lineage>
        <taxon>Eukaryota</taxon>
        <taxon>Fungi</taxon>
        <taxon>Dikarya</taxon>
        <taxon>Ascomycota</taxon>
        <taxon>Pezizomycotina</taxon>
        <taxon>Leotiomycetes</taxon>
        <taxon>Helotiales</taxon>
        <taxon>Sclerotiniaceae</taxon>
        <taxon>Botrytis</taxon>
    </lineage>
</organism>
<evidence type="ECO:0000256" key="2">
    <source>
        <dbReference type="ARBA" id="ARBA00006375"/>
    </source>
</evidence>
<dbReference type="STRING" id="1290391.M7TY41"/>
<evidence type="ECO:0000256" key="9">
    <source>
        <dbReference type="ARBA" id="ARBA00023136"/>
    </source>
</evidence>
<feature type="transmembrane region" description="Helical" evidence="13">
    <location>
        <begin position="857"/>
        <end position="878"/>
    </location>
</feature>
<keyword evidence="6" id="KW-0999">Mitochondrion inner membrane</keyword>
<evidence type="ECO:0000256" key="7">
    <source>
        <dbReference type="ARBA" id="ARBA00022989"/>
    </source>
</evidence>
<feature type="domain" description="FAD-binding PCMH-type" evidence="14">
    <location>
        <begin position="381"/>
        <end position="559"/>
    </location>
</feature>
<dbReference type="FunFam" id="1.50.40.10:FF:000076">
    <property type="entry name" value="Mitochondrial phosphate carrier protein 2"/>
    <property type="match status" value="1"/>
</dbReference>
<evidence type="ECO:0000256" key="6">
    <source>
        <dbReference type="ARBA" id="ARBA00022792"/>
    </source>
</evidence>
<dbReference type="Gene3D" id="3.30.465.10">
    <property type="match status" value="1"/>
</dbReference>
<feature type="repeat" description="Solcar" evidence="11">
    <location>
        <begin position="292"/>
        <end position="376"/>
    </location>
</feature>
<keyword evidence="4 11" id="KW-0812">Transmembrane</keyword>
<dbReference type="FunFam" id="1.50.40.10:FF:000131">
    <property type="entry name" value="Mitochondrial phosphate carrier protein 2"/>
    <property type="match status" value="1"/>
</dbReference>
<evidence type="ECO:0000256" key="4">
    <source>
        <dbReference type="ARBA" id="ARBA00022692"/>
    </source>
</evidence>
<feature type="repeat" description="Solcar" evidence="11">
    <location>
        <begin position="94"/>
        <end position="178"/>
    </location>
</feature>
<dbReference type="InterPro" id="IPR006094">
    <property type="entry name" value="Oxid_FAD_bind_N"/>
</dbReference>
<dbReference type="HOGENOM" id="CLU_321307_0_0_1"/>
<protein>
    <submittedName>
        <fullName evidence="15">Putative fad binding domain protein</fullName>
    </submittedName>
</protein>
<evidence type="ECO:0000256" key="1">
    <source>
        <dbReference type="ARBA" id="ARBA00004448"/>
    </source>
</evidence>
<evidence type="ECO:0000259" key="14">
    <source>
        <dbReference type="PROSITE" id="PS51387"/>
    </source>
</evidence>
<dbReference type="Pfam" id="PF00153">
    <property type="entry name" value="Mito_carr"/>
    <property type="match status" value="3"/>
</dbReference>
<evidence type="ECO:0000256" key="13">
    <source>
        <dbReference type="SAM" id="Phobius"/>
    </source>
</evidence>
<dbReference type="InterPro" id="IPR023395">
    <property type="entry name" value="MCP_dom_sf"/>
</dbReference>
<dbReference type="InterPro" id="IPR044677">
    <property type="entry name" value="SLC25A3/Pic2/Mir1-like"/>
</dbReference>
<dbReference type="Gene3D" id="1.50.40.10">
    <property type="entry name" value="Mitochondrial carrier domain"/>
    <property type="match status" value="2"/>
</dbReference>
<dbReference type="Pfam" id="PF01565">
    <property type="entry name" value="FAD_binding_4"/>
    <property type="match status" value="1"/>
</dbReference>
<evidence type="ECO:0000256" key="3">
    <source>
        <dbReference type="ARBA" id="ARBA00022448"/>
    </source>
</evidence>
<keyword evidence="3" id="KW-0813">Transport</keyword>
<evidence type="ECO:0000256" key="12">
    <source>
        <dbReference type="SAM" id="MobiDB-lite"/>
    </source>
</evidence>
<name>M7TY41_BOTF1</name>
<dbReference type="GO" id="GO:0005315">
    <property type="term" value="F:phosphate transmembrane transporter activity"/>
    <property type="evidence" value="ECO:0007669"/>
    <property type="project" value="InterPro"/>
</dbReference>
<dbReference type="SUPFAM" id="SSF103506">
    <property type="entry name" value="Mitochondrial carrier"/>
    <property type="match status" value="1"/>
</dbReference>
<comment type="function">
    <text evidence="10">Transport of phosphate groups from the cytosol to the mitochondrial matrix.</text>
</comment>
<evidence type="ECO:0000256" key="10">
    <source>
        <dbReference type="ARBA" id="ARBA00054508"/>
    </source>
</evidence>
<dbReference type="PROSITE" id="PS50920">
    <property type="entry name" value="SOLCAR"/>
    <property type="match status" value="3"/>
</dbReference>
<dbReference type="OrthoDB" id="415825at2759"/>
<reference evidence="16" key="1">
    <citation type="journal article" date="2013" name="Genome Announc.">
        <title>Draft genome sequence of Botrytis cinerea BcDW1, inoculum for noble rot of grape berries.</title>
        <authorList>
            <person name="Blanco-Ulate B."/>
            <person name="Allen G."/>
            <person name="Powell A.L."/>
            <person name="Cantu D."/>
        </authorList>
    </citation>
    <scope>NUCLEOTIDE SEQUENCE [LARGE SCALE GENOMIC DNA]</scope>
    <source>
        <strain evidence="16">BcDW1</strain>
    </source>
</reference>
<dbReference type="GO" id="GO:0071949">
    <property type="term" value="F:FAD binding"/>
    <property type="evidence" value="ECO:0007669"/>
    <property type="project" value="InterPro"/>
</dbReference>
<comment type="similarity">
    <text evidence="2">Belongs to the mitochondrial carrier (TC 2.A.29) family.</text>
</comment>
<dbReference type="InterPro" id="IPR018108">
    <property type="entry name" value="MCP_transmembrane"/>
</dbReference>
<keyword evidence="5" id="KW-0677">Repeat</keyword>